<dbReference type="EMBL" id="BARV01026509">
    <property type="protein sequence ID" value="GAI41764.1"/>
    <property type="molecule type" value="Genomic_DNA"/>
</dbReference>
<evidence type="ECO:0000313" key="1">
    <source>
        <dbReference type="EMBL" id="GAI41764.1"/>
    </source>
</evidence>
<sequence>MKSPTDFLVEPVGNQRYANKKNIGGVEFLVSS</sequence>
<comment type="caution">
    <text evidence="1">The sequence shown here is derived from an EMBL/GenBank/DDBJ whole genome shotgun (WGS) entry which is preliminary data.</text>
</comment>
<gene>
    <name evidence="1" type="ORF">S06H3_42822</name>
</gene>
<accession>X1QEQ8</accession>
<feature type="non-terminal residue" evidence="1">
    <location>
        <position position="32"/>
    </location>
</feature>
<dbReference type="AlphaFoldDB" id="X1QEQ8"/>
<protein>
    <submittedName>
        <fullName evidence="1">Uncharacterized protein</fullName>
    </submittedName>
</protein>
<name>X1QEQ8_9ZZZZ</name>
<proteinExistence type="predicted"/>
<organism evidence="1">
    <name type="scientific">marine sediment metagenome</name>
    <dbReference type="NCBI Taxonomy" id="412755"/>
    <lineage>
        <taxon>unclassified sequences</taxon>
        <taxon>metagenomes</taxon>
        <taxon>ecological metagenomes</taxon>
    </lineage>
</organism>
<reference evidence="1" key="1">
    <citation type="journal article" date="2014" name="Front. Microbiol.">
        <title>High frequency of phylogenetically diverse reductive dehalogenase-homologous genes in deep subseafloor sedimentary metagenomes.</title>
        <authorList>
            <person name="Kawai M."/>
            <person name="Futagami T."/>
            <person name="Toyoda A."/>
            <person name="Takaki Y."/>
            <person name="Nishi S."/>
            <person name="Hori S."/>
            <person name="Arai W."/>
            <person name="Tsubouchi T."/>
            <person name="Morono Y."/>
            <person name="Uchiyama I."/>
            <person name="Ito T."/>
            <person name="Fujiyama A."/>
            <person name="Inagaki F."/>
            <person name="Takami H."/>
        </authorList>
    </citation>
    <scope>NUCLEOTIDE SEQUENCE</scope>
    <source>
        <strain evidence="1">Expedition CK06-06</strain>
    </source>
</reference>